<keyword evidence="2" id="KW-0227">DNA damage</keyword>
<gene>
    <name evidence="9" type="primary">lexA_1</name>
    <name evidence="9" type="ORF">DSM104443_01444</name>
</gene>
<evidence type="ECO:0000256" key="4">
    <source>
        <dbReference type="ARBA" id="ARBA00022813"/>
    </source>
</evidence>
<comment type="similarity">
    <text evidence="1 7">Belongs to the peptidase S24 family.</text>
</comment>
<keyword evidence="6" id="KW-0742">SOS response</keyword>
<evidence type="ECO:0000256" key="7">
    <source>
        <dbReference type="RuleBase" id="RU003991"/>
    </source>
</evidence>
<proteinExistence type="inferred from homology"/>
<dbReference type="PANTHER" id="PTHR33516:SF2">
    <property type="entry name" value="LEXA REPRESSOR-RELATED"/>
    <property type="match status" value="1"/>
</dbReference>
<dbReference type="Gene3D" id="2.10.109.10">
    <property type="entry name" value="Umud Fragment, subunit A"/>
    <property type="match status" value="1"/>
</dbReference>
<dbReference type="GO" id="GO:0004252">
    <property type="term" value="F:serine-type endopeptidase activity"/>
    <property type="evidence" value="ECO:0007669"/>
    <property type="project" value="UniProtKB-EC"/>
</dbReference>
<evidence type="ECO:0000256" key="6">
    <source>
        <dbReference type="ARBA" id="ARBA00023236"/>
    </source>
</evidence>
<accession>A0A6M4GTF0</accession>
<dbReference type="InterPro" id="IPR015927">
    <property type="entry name" value="Peptidase_S24_S26A/B/C"/>
</dbReference>
<feature type="domain" description="Peptidase S24/S26A/S26B/S26C" evidence="8">
    <location>
        <begin position="83"/>
        <end position="191"/>
    </location>
</feature>
<dbReference type="InterPro" id="IPR050077">
    <property type="entry name" value="LexA_repressor"/>
</dbReference>
<evidence type="ECO:0000313" key="10">
    <source>
        <dbReference type="Proteomes" id="UP000501534"/>
    </source>
</evidence>
<dbReference type="InterPro" id="IPR006197">
    <property type="entry name" value="Peptidase_S24_LexA"/>
</dbReference>
<dbReference type="GO" id="GO:0006355">
    <property type="term" value="P:regulation of DNA-templated transcription"/>
    <property type="evidence" value="ECO:0007669"/>
    <property type="project" value="InterPro"/>
</dbReference>
<dbReference type="GO" id="GO:0009432">
    <property type="term" value="P:SOS response"/>
    <property type="evidence" value="ECO:0007669"/>
    <property type="project" value="UniProtKB-KW"/>
</dbReference>
<evidence type="ECO:0000256" key="3">
    <source>
        <dbReference type="ARBA" id="ARBA00022801"/>
    </source>
</evidence>
<evidence type="ECO:0000256" key="5">
    <source>
        <dbReference type="ARBA" id="ARBA00023204"/>
    </source>
</evidence>
<sequence length="199" mass="22291">MALNPLKPTVDPAYLEKLQDYYAEHKVIPSYSVLATLWGVSAKSWVSQIVKRLEEARILDWTPDKQLKPGPRFFERRLTDQPVQAGLPNPAISDGYDLITLDDYLVRLPSKTSLVRVKGDSMIDAGIKDGDLIVVEQQPNANVGDIVVAIVDNEFTVKYLDREKSQFVLKPANKAYPVIRPRGGLEIFGVMAGLARRTR</sequence>
<dbReference type="KEGG" id="uru:DSM104443_01444"/>
<dbReference type="GO" id="GO:0003677">
    <property type="term" value="F:DNA binding"/>
    <property type="evidence" value="ECO:0007669"/>
    <property type="project" value="InterPro"/>
</dbReference>
<dbReference type="SUPFAM" id="SSF51306">
    <property type="entry name" value="LexA/Signal peptidase"/>
    <property type="match status" value="1"/>
</dbReference>
<dbReference type="PANTHER" id="PTHR33516">
    <property type="entry name" value="LEXA REPRESSOR"/>
    <property type="match status" value="1"/>
</dbReference>
<evidence type="ECO:0000259" key="8">
    <source>
        <dbReference type="Pfam" id="PF00717"/>
    </source>
</evidence>
<dbReference type="PRINTS" id="PR00726">
    <property type="entry name" value="LEXASERPTASE"/>
</dbReference>
<dbReference type="EMBL" id="CP053069">
    <property type="protein sequence ID" value="QJR10386.1"/>
    <property type="molecule type" value="Genomic_DNA"/>
</dbReference>
<evidence type="ECO:0000256" key="1">
    <source>
        <dbReference type="ARBA" id="ARBA00007484"/>
    </source>
</evidence>
<dbReference type="EC" id="3.4.21.88" evidence="9"/>
<protein>
    <submittedName>
        <fullName evidence="9">LexA repressor</fullName>
        <ecNumber evidence="9">3.4.21.88</ecNumber>
    </submittedName>
</protein>
<dbReference type="GO" id="GO:0006281">
    <property type="term" value="P:DNA repair"/>
    <property type="evidence" value="ECO:0007669"/>
    <property type="project" value="UniProtKB-KW"/>
</dbReference>
<keyword evidence="10" id="KW-1185">Reference proteome</keyword>
<dbReference type="Gene3D" id="1.10.10.10">
    <property type="entry name" value="Winged helix-like DNA-binding domain superfamily/Winged helix DNA-binding domain"/>
    <property type="match status" value="1"/>
</dbReference>
<keyword evidence="3 7" id="KW-0378">Hydrolase</keyword>
<keyword evidence="5" id="KW-0234">DNA repair</keyword>
<dbReference type="Pfam" id="PF00717">
    <property type="entry name" value="Peptidase_S24"/>
    <property type="match status" value="1"/>
</dbReference>
<dbReference type="CDD" id="cd06529">
    <property type="entry name" value="S24_LexA-like"/>
    <property type="match status" value="1"/>
</dbReference>
<dbReference type="AlphaFoldDB" id="A0A6M4GTF0"/>
<organism evidence="9 10">
    <name type="scientific">Usitatibacter rugosus</name>
    <dbReference type="NCBI Taxonomy" id="2732067"/>
    <lineage>
        <taxon>Bacteria</taxon>
        <taxon>Pseudomonadati</taxon>
        <taxon>Pseudomonadota</taxon>
        <taxon>Betaproteobacteria</taxon>
        <taxon>Nitrosomonadales</taxon>
        <taxon>Usitatibacteraceae</taxon>
        <taxon>Usitatibacter</taxon>
    </lineage>
</organism>
<reference evidence="9 10" key="1">
    <citation type="submission" date="2020-04" db="EMBL/GenBank/DDBJ databases">
        <title>Usitatibacter rugosus gen. nov., sp. nov. and Usitatibacter palustris sp. nov., novel members of Usitatibacteraceae fam. nov. within the order Nitrosomonadales isolated from soil.</title>
        <authorList>
            <person name="Huber K.J."/>
            <person name="Neumann-Schaal M."/>
            <person name="Geppert A."/>
            <person name="Luckner M."/>
            <person name="Wanner G."/>
            <person name="Overmann J."/>
        </authorList>
    </citation>
    <scope>NUCLEOTIDE SEQUENCE [LARGE SCALE GENOMIC DNA]</scope>
    <source>
        <strain evidence="9 10">0125_3</strain>
    </source>
</reference>
<dbReference type="Proteomes" id="UP000501534">
    <property type="component" value="Chromosome"/>
</dbReference>
<evidence type="ECO:0000256" key="2">
    <source>
        <dbReference type="ARBA" id="ARBA00022763"/>
    </source>
</evidence>
<dbReference type="InterPro" id="IPR036286">
    <property type="entry name" value="LexA/Signal_pep-like_sf"/>
</dbReference>
<dbReference type="InterPro" id="IPR039418">
    <property type="entry name" value="LexA-like"/>
</dbReference>
<evidence type="ECO:0000313" key="9">
    <source>
        <dbReference type="EMBL" id="QJR10386.1"/>
    </source>
</evidence>
<name>A0A6M4GTF0_9PROT</name>
<dbReference type="InterPro" id="IPR036388">
    <property type="entry name" value="WH-like_DNA-bd_sf"/>
</dbReference>
<keyword evidence="4 7" id="KW-0068">Autocatalytic cleavage</keyword>